<dbReference type="Proteomes" id="UP000030671">
    <property type="component" value="Unassembled WGS sequence"/>
</dbReference>
<dbReference type="RefSeq" id="XP_009549256.1">
    <property type="nucleotide sequence ID" value="XM_009550961.1"/>
</dbReference>
<dbReference type="InParanoid" id="W4JZS0"/>
<accession>W4JZS0</accession>
<dbReference type="GeneID" id="20675329"/>
<evidence type="ECO:0000313" key="1">
    <source>
        <dbReference type="EMBL" id="ETW78974.1"/>
    </source>
</evidence>
<proteinExistence type="predicted"/>
<dbReference type="KEGG" id="hir:HETIRDRAFT_441125"/>
<protein>
    <submittedName>
        <fullName evidence="1">Uncharacterized protein</fullName>
    </submittedName>
</protein>
<dbReference type="OrthoDB" id="3209478at2759"/>
<keyword evidence="2" id="KW-1185">Reference proteome</keyword>
<name>W4JZS0_HETIT</name>
<dbReference type="EMBL" id="KI925461">
    <property type="protein sequence ID" value="ETW78974.1"/>
    <property type="molecule type" value="Genomic_DNA"/>
</dbReference>
<evidence type="ECO:0000313" key="2">
    <source>
        <dbReference type="Proteomes" id="UP000030671"/>
    </source>
</evidence>
<dbReference type="AlphaFoldDB" id="W4JZS0"/>
<reference evidence="1 2" key="1">
    <citation type="journal article" date="2012" name="New Phytol.">
        <title>Insight into trade-off between wood decay and parasitism from the genome of a fungal forest pathogen.</title>
        <authorList>
            <person name="Olson A."/>
            <person name="Aerts A."/>
            <person name="Asiegbu F."/>
            <person name="Belbahri L."/>
            <person name="Bouzid O."/>
            <person name="Broberg A."/>
            <person name="Canback B."/>
            <person name="Coutinho P.M."/>
            <person name="Cullen D."/>
            <person name="Dalman K."/>
            <person name="Deflorio G."/>
            <person name="van Diepen L.T."/>
            <person name="Dunand C."/>
            <person name="Duplessis S."/>
            <person name="Durling M."/>
            <person name="Gonthier P."/>
            <person name="Grimwood J."/>
            <person name="Fossdal C.G."/>
            <person name="Hansson D."/>
            <person name="Henrissat B."/>
            <person name="Hietala A."/>
            <person name="Himmelstrand K."/>
            <person name="Hoffmeister D."/>
            <person name="Hogberg N."/>
            <person name="James T.Y."/>
            <person name="Karlsson M."/>
            <person name="Kohler A."/>
            <person name="Kues U."/>
            <person name="Lee Y.H."/>
            <person name="Lin Y.C."/>
            <person name="Lind M."/>
            <person name="Lindquist E."/>
            <person name="Lombard V."/>
            <person name="Lucas S."/>
            <person name="Lunden K."/>
            <person name="Morin E."/>
            <person name="Murat C."/>
            <person name="Park J."/>
            <person name="Raffaello T."/>
            <person name="Rouze P."/>
            <person name="Salamov A."/>
            <person name="Schmutz J."/>
            <person name="Solheim H."/>
            <person name="Stahlberg J."/>
            <person name="Velez H."/>
            <person name="de Vries R.P."/>
            <person name="Wiebenga A."/>
            <person name="Woodward S."/>
            <person name="Yakovlev I."/>
            <person name="Garbelotto M."/>
            <person name="Martin F."/>
            <person name="Grigoriev I.V."/>
            <person name="Stenlid J."/>
        </authorList>
    </citation>
    <scope>NUCLEOTIDE SEQUENCE [LARGE SCALE GENOMIC DNA]</scope>
    <source>
        <strain evidence="1 2">TC 32-1</strain>
    </source>
</reference>
<gene>
    <name evidence="1" type="ORF">HETIRDRAFT_441125</name>
</gene>
<dbReference type="HOGENOM" id="CLU_2197323_0_0_1"/>
<organism evidence="1 2">
    <name type="scientific">Heterobasidion irregulare (strain TC 32-1)</name>
    <dbReference type="NCBI Taxonomy" id="747525"/>
    <lineage>
        <taxon>Eukaryota</taxon>
        <taxon>Fungi</taxon>
        <taxon>Dikarya</taxon>
        <taxon>Basidiomycota</taxon>
        <taxon>Agaricomycotina</taxon>
        <taxon>Agaricomycetes</taxon>
        <taxon>Russulales</taxon>
        <taxon>Bondarzewiaceae</taxon>
        <taxon>Heterobasidion</taxon>
        <taxon>Heterobasidion annosum species complex</taxon>
    </lineage>
</organism>
<sequence>MGNRSSIKLDIWLGGYRRWEKQIQTKDDTAARKPITFEKLVTHVANRVKDFLESGERDPTRQMDLEWTIKGMNQTVQEAHEISVENLALIGVTFVSQGAIMPLLQRMS</sequence>